<evidence type="ECO:0000313" key="5">
    <source>
        <dbReference type="EMBL" id="SDM00019.1"/>
    </source>
</evidence>
<keyword evidence="6" id="KW-1185">Reference proteome</keyword>
<feature type="domain" description="HTH araC/xylS-type" evidence="4">
    <location>
        <begin position="206"/>
        <end position="304"/>
    </location>
</feature>
<dbReference type="CDD" id="cd03136">
    <property type="entry name" value="GATase1_AraC_ArgR_like"/>
    <property type="match status" value="1"/>
</dbReference>
<dbReference type="AlphaFoldDB" id="A0A1G9PMT7"/>
<sequence length="320" mass="35808">MPQYSFYGLGAILDPLFILNWLAQEERFAWRLLSVDGRAVPASNGLPLATEDALPSPGELDSVFVLASFETKTYTGDKRAKLWLRHCAAAGVELGGIEMGTEVLAAAGLLNGHRVSVHWDNLAGFQELYPETQAVDDLYSLAPERLSCAGGTAVLDMMLEWLKPQVEPAYMAELRNHLLERRQRPGDAVQLSTAPEHQLETSAQVRKTIRVMRQTLENPLSAPELATRVALSTRQLERRFKAELGVTPSRYYLWLRINLAHRLLQQTELSVAEVAACSGFGSLEHFSRVYRRFFDCAPSADRLQSRDAPVLPVRYLPYRG</sequence>
<evidence type="ECO:0000256" key="3">
    <source>
        <dbReference type="ARBA" id="ARBA00023163"/>
    </source>
</evidence>
<dbReference type="Pfam" id="PF12833">
    <property type="entry name" value="HTH_18"/>
    <property type="match status" value="1"/>
</dbReference>
<dbReference type="InterPro" id="IPR050204">
    <property type="entry name" value="AraC_XylS_family_regulators"/>
</dbReference>
<keyword evidence="3" id="KW-0804">Transcription</keyword>
<name>A0A1G9PMT7_9GAMM</name>
<dbReference type="PANTHER" id="PTHR46796">
    <property type="entry name" value="HTH-TYPE TRANSCRIPTIONAL ACTIVATOR RHAS-RELATED"/>
    <property type="match status" value="1"/>
</dbReference>
<keyword evidence="2" id="KW-0238">DNA-binding</keyword>
<dbReference type="InterPro" id="IPR009057">
    <property type="entry name" value="Homeodomain-like_sf"/>
</dbReference>
<dbReference type="InterPro" id="IPR018060">
    <property type="entry name" value="HTH_AraC"/>
</dbReference>
<keyword evidence="1" id="KW-0805">Transcription regulation</keyword>
<dbReference type="STRING" id="119000.SAMN05661010_03055"/>
<accession>A0A1G9PMT7</accession>
<evidence type="ECO:0000313" key="6">
    <source>
        <dbReference type="Proteomes" id="UP000198654"/>
    </source>
</evidence>
<dbReference type="PROSITE" id="PS01124">
    <property type="entry name" value="HTH_ARAC_FAMILY_2"/>
    <property type="match status" value="1"/>
</dbReference>
<dbReference type="EMBL" id="FNGI01000010">
    <property type="protein sequence ID" value="SDM00019.1"/>
    <property type="molecule type" value="Genomic_DNA"/>
</dbReference>
<evidence type="ECO:0000256" key="2">
    <source>
        <dbReference type="ARBA" id="ARBA00023125"/>
    </source>
</evidence>
<gene>
    <name evidence="5" type="ORF">SAMN05661010_03055</name>
</gene>
<reference evidence="5 6" key="1">
    <citation type="submission" date="2016-10" db="EMBL/GenBank/DDBJ databases">
        <authorList>
            <person name="de Groot N.N."/>
        </authorList>
    </citation>
    <scope>NUCLEOTIDE SEQUENCE [LARGE SCALE GENOMIC DNA]</scope>
    <source>
        <strain evidence="5 6">DSM 14789</strain>
    </source>
</reference>
<protein>
    <submittedName>
        <fullName evidence="5">Transcriptional regulator, AraC family with amidase-like domain</fullName>
    </submittedName>
</protein>
<dbReference type="PANTHER" id="PTHR46796:SF6">
    <property type="entry name" value="ARAC SUBFAMILY"/>
    <property type="match status" value="1"/>
</dbReference>
<dbReference type="InterPro" id="IPR018062">
    <property type="entry name" value="HTH_AraC-typ_CS"/>
</dbReference>
<dbReference type="Gene3D" id="3.40.50.880">
    <property type="match status" value="1"/>
</dbReference>
<dbReference type="GO" id="GO:0043565">
    <property type="term" value="F:sequence-specific DNA binding"/>
    <property type="evidence" value="ECO:0007669"/>
    <property type="project" value="InterPro"/>
</dbReference>
<dbReference type="Proteomes" id="UP000198654">
    <property type="component" value="Unassembled WGS sequence"/>
</dbReference>
<dbReference type="SUPFAM" id="SSF52317">
    <property type="entry name" value="Class I glutamine amidotransferase-like"/>
    <property type="match status" value="1"/>
</dbReference>
<evidence type="ECO:0000259" key="4">
    <source>
        <dbReference type="PROSITE" id="PS01124"/>
    </source>
</evidence>
<organism evidence="5 6">
    <name type="scientific">Modicisalibacter muralis</name>
    <dbReference type="NCBI Taxonomy" id="119000"/>
    <lineage>
        <taxon>Bacteria</taxon>
        <taxon>Pseudomonadati</taxon>
        <taxon>Pseudomonadota</taxon>
        <taxon>Gammaproteobacteria</taxon>
        <taxon>Oceanospirillales</taxon>
        <taxon>Halomonadaceae</taxon>
        <taxon>Modicisalibacter</taxon>
    </lineage>
</organism>
<dbReference type="GO" id="GO:0003700">
    <property type="term" value="F:DNA-binding transcription factor activity"/>
    <property type="evidence" value="ECO:0007669"/>
    <property type="project" value="InterPro"/>
</dbReference>
<evidence type="ECO:0000256" key="1">
    <source>
        <dbReference type="ARBA" id="ARBA00023015"/>
    </source>
</evidence>
<dbReference type="SMART" id="SM00342">
    <property type="entry name" value="HTH_ARAC"/>
    <property type="match status" value="1"/>
</dbReference>
<proteinExistence type="predicted"/>
<dbReference type="InterPro" id="IPR029062">
    <property type="entry name" value="Class_I_gatase-like"/>
</dbReference>
<dbReference type="SUPFAM" id="SSF46689">
    <property type="entry name" value="Homeodomain-like"/>
    <property type="match status" value="2"/>
</dbReference>
<dbReference type="PROSITE" id="PS00041">
    <property type="entry name" value="HTH_ARAC_FAMILY_1"/>
    <property type="match status" value="1"/>
</dbReference>
<dbReference type="OrthoDB" id="9803764at2"/>
<dbReference type="Gene3D" id="1.10.10.60">
    <property type="entry name" value="Homeodomain-like"/>
    <property type="match status" value="1"/>
</dbReference>